<organism evidence="1 2">
    <name type="scientific">Flemingia macrophylla</name>
    <dbReference type="NCBI Taxonomy" id="520843"/>
    <lineage>
        <taxon>Eukaryota</taxon>
        <taxon>Viridiplantae</taxon>
        <taxon>Streptophyta</taxon>
        <taxon>Embryophyta</taxon>
        <taxon>Tracheophyta</taxon>
        <taxon>Spermatophyta</taxon>
        <taxon>Magnoliopsida</taxon>
        <taxon>eudicotyledons</taxon>
        <taxon>Gunneridae</taxon>
        <taxon>Pentapetalae</taxon>
        <taxon>rosids</taxon>
        <taxon>fabids</taxon>
        <taxon>Fabales</taxon>
        <taxon>Fabaceae</taxon>
        <taxon>Papilionoideae</taxon>
        <taxon>50 kb inversion clade</taxon>
        <taxon>NPAAA clade</taxon>
        <taxon>indigoferoid/millettioid clade</taxon>
        <taxon>Phaseoleae</taxon>
        <taxon>Flemingia</taxon>
    </lineage>
</organism>
<protein>
    <submittedName>
        <fullName evidence="1">Uncharacterized protein</fullName>
    </submittedName>
</protein>
<gene>
    <name evidence="1" type="ORF">Fmac_022017</name>
</gene>
<keyword evidence="2" id="KW-1185">Reference proteome</keyword>
<sequence length="51" mass="5982">MRVLNVEDEILETPRLNLTHYQAMHDISPLMLTVLSLWWTLACNCVEQPNE</sequence>
<evidence type="ECO:0000313" key="2">
    <source>
        <dbReference type="Proteomes" id="UP001603857"/>
    </source>
</evidence>
<comment type="caution">
    <text evidence="1">The sequence shown here is derived from an EMBL/GenBank/DDBJ whole genome shotgun (WGS) entry which is preliminary data.</text>
</comment>
<evidence type="ECO:0000313" key="1">
    <source>
        <dbReference type="EMBL" id="KAL2328590.1"/>
    </source>
</evidence>
<proteinExistence type="predicted"/>
<name>A0ABD1LYI2_9FABA</name>
<accession>A0ABD1LYI2</accession>
<reference evidence="1 2" key="1">
    <citation type="submission" date="2024-08" db="EMBL/GenBank/DDBJ databases">
        <title>Insights into the chromosomal genome structure of Flemingia macrophylla.</title>
        <authorList>
            <person name="Ding Y."/>
            <person name="Zhao Y."/>
            <person name="Bi W."/>
            <person name="Wu M."/>
            <person name="Zhao G."/>
            <person name="Gong Y."/>
            <person name="Li W."/>
            <person name="Zhang P."/>
        </authorList>
    </citation>
    <scope>NUCLEOTIDE SEQUENCE [LARGE SCALE GENOMIC DNA]</scope>
    <source>
        <strain evidence="1">DYQJB</strain>
        <tissue evidence="1">Leaf</tissue>
    </source>
</reference>
<dbReference type="AlphaFoldDB" id="A0ABD1LYI2"/>
<dbReference type="EMBL" id="JBGMDY010000007">
    <property type="protein sequence ID" value="KAL2328590.1"/>
    <property type="molecule type" value="Genomic_DNA"/>
</dbReference>
<dbReference type="Proteomes" id="UP001603857">
    <property type="component" value="Unassembled WGS sequence"/>
</dbReference>